<keyword evidence="3" id="KW-0808">Transferase</keyword>
<keyword evidence="13" id="KW-1185">Reference proteome</keyword>
<dbReference type="PROSITE" id="PS00108">
    <property type="entry name" value="PROTEIN_KINASE_ST"/>
    <property type="match status" value="1"/>
</dbReference>
<comment type="catalytic activity">
    <reaction evidence="7">
        <text>L-threonyl-[protein] + ATP = O-phospho-L-threonyl-[protein] + ADP + H(+)</text>
        <dbReference type="Rhea" id="RHEA:46608"/>
        <dbReference type="Rhea" id="RHEA-COMP:11060"/>
        <dbReference type="Rhea" id="RHEA-COMP:11605"/>
        <dbReference type="ChEBI" id="CHEBI:15378"/>
        <dbReference type="ChEBI" id="CHEBI:30013"/>
        <dbReference type="ChEBI" id="CHEBI:30616"/>
        <dbReference type="ChEBI" id="CHEBI:61977"/>
        <dbReference type="ChEBI" id="CHEBI:456216"/>
        <dbReference type="EC" id="2.7.11.1"/>
    </reaction>
</comment>
<dbReference type="EC" id="2.7.11.1" evidence="1"/>
<evidence type="ECO:0000256" key="2">
    <source>
        <dbReference type="ARBA" id="ARBA00022527"/>
    </source>
</evidence>
<keyword evidence="2" id="KW-0723">Serine/threonine-protein kinase</keyword>
<reference evidence="12" key="1">
    <citation type="submission" date="2021-01" db="EMBL/GenBank/DDBJ databases">
        <authorList>
            <consortium name="Genoscope - CEA"/>
            <person name="William W."/>
        </authorList>
    </citation>
    <scope>NUCLEOTIDE SEQUENCE</scope>
</reference>
<dbReference type="Pfam" id="PF00069">
    <property type="entry name" value="Pkinase"/>
    <property type="match status" value="1"/>
</dbReference>
<feature type="domain" description="Protein kinase" evidence="11">
    <location>
        <begin position="4"/>
        <end position="256"/>
    </location>
</feature>
<feature type="region of interest" description="Disordered" evidence="10">
    <location>
        <begin position="485"/>
        <end position="512"/>
    </location>
</feature>
<keyword evidence="5" id="KW-0418">Kinase</keyword>
<dbReference type="SMART" id="SM00220">
    <property type="entry name" value="S_TKc"/>
    <property type="match status" value="1"/>
</dbReference>
<dbReference type="PROSITE" id="PS00107">
    <property type="entry name" value="PROTEIN_KINASE_ATP"/>
    <property type="match status" value="1"/>
</dbReference>
<evidence type="ECO:0000256" key="7">
    <source>
        <dbReference type="ARBA" id="ARBA00047899"/>
    </source>
</evidence>
<dbReference type="CDD" id="cd08215">
    <property type="entry name" value="STKc_Nek"/>
    <property type="match status" value="1"/>
</dbReference>
<evidence type="ECO:0000259" key="11">
    <source>
        <dbReference type="PROSITE" id="PS50011"/>
    </source>
</evidence>
<dbReference type="FunFam" id="1.10.510.10:FF:001540">
    <property type="entry name" value="CAMK family protein kinase"/>
    <property type="match status" value="1"/>
</dbReference>
<dbReference type="Proteomes" id="UP000692954">
    <property type="component" value="Unassembled WGS sequence"/>
</dbReference>
<dbReference type="FunFam" id="3.30.200.20:FF:000631">
    <property type="entry name" value="Serine/threonine-protein kinase NEK"/>
    <property type="match status" value="1"/>
</dbReference>
<protein>
    <recommendedName>
        <fullName evidence="1">non-specific serine/threonine protein kinase</fullName>
        <ecNumber evidence="1">2.7.11.1</ecNumber>
    </recommendedName>
</protein>
<gene>
    <name evidence="12" type="ORF">PSON_ATCC_30995.1.T1350108</name>
</gene>
<feature type="region of interest" description="Disordered" evidence="10">
    <location>
        <begin position="414"/>
        <end position="470"/>
    </location>
</feature>
<feature type="binding site" evidence="9">
    <location>
        <position position="33"/>
    </location>
    <ligand>
        <name>ATP</name>
        <dbReference type="ChEBI" id="CHEBI:30616"/>
    </ligand>
</feature>
<name>A0A8S1R359_9CILI</name>
<feature type="region of interest" description="Disordered" evidence="10">
    <location>
        <begin position="374"/>
        <end position="394"/>
    </location>
</feature>
<evidence type="ECO:0000256" key="10">
    <source>
        <dbReference type="SAM" id="MobiDB-lite"/>
    </source>
</evidence>
<evidence type="ECO:0000256" key="5">
    <source>
        <dbReference type="ARBA" id="ARBA00022777"/>
    </source>
</evidence>
<evidence type="ECO:0000256" key="8">
    <source>
        <dbReference type="ARBA" id="ARBA00048679"/>
    </source>
</evidence>
<evidence type="ECO:0000256" key="9">
    <source>
        <dbReference type="PROSITE-ProRule" id="PRU10141"/>
    </source>
</evidence>
<dbReference type="PANTHER" id="PTHR44899">
    <property type="entry name" value="CAMK FAMILY PROTEIN KINASE"/>
    <property type="match status" value="1"/>
</dbReference>
<evidence type="ECO:0000313" key="12">
    <source>
        <dbReference type="EMBL" id="CAD8121965.1"/>
    </source>
</evidence>
<comment type="catalytic activity">
    <reaction evidence="8">
        <text>L-seryl-[protein] + ATP = O-phospho-L-seryl-[protein] + ADP + H(+)</text>
        <dbReference type="Rhea" id="RHEA:17989"/>
        <dbReference type="Rhea" id="RHEA-COMP:9863"/>
        <dbReference type="Rhea" id="RHEA-COMP:11604"/>
        <dbReference type="ChEBI" id="CHEBI:15378"/>
        <dbReference type="ChEBI" id="CHEBI:29999"/>
        <dbReference type="ChEBI" id="CHEBI:30616"/>
        <dbReference type="ChEBI" id="CHEBI:83421"/>
        <dbReference type="ChEBI" id="CHEBI:456216"/>
        <dbReference type="EC" id="2.7.11.1"/>
    </reaction>
</comment>
<dbReference type="InterPro" id="IPR008271">
    <property type="entry name" value="Ser/Thr_kinase_AS"/>
</dbReference>
<comment type="caution">
    <text evidence="12">The sequence shown here is derived from an EMBL/GenBank/DDBJ whole genome shotgun (WGS) entry which is preliminary data.</text>
</comment>
<evidence type="ECO:0000256" key="4">
    <source>
        <dbReference type="ARBA" id="ARBA00022741"/>
    </source>
</evidence>
<feature type="compositionally biased region" description="Basic and acidic residues" evidence="10">
    <location>
        <begin position="485"/>
        <end position="504"/>
    </location>
</feature>
<keyword evidence="4 9" id="KW-0547">Nucleotide-binding</keyword>
<dbReference type="PROSITE" id="PS50011">
    <property type="entry name" value="PROTEIN_KINASE_DOM"/>
    <property type="match status" value="1"/>
</dbReference>
<accession>A0A8S1R359</accession>
<keyword evidence="6 9" id="KW-0067">ATP-binding</keyword>
<sequence length="687" mass="81203">MEFYEIVKSIGSGSFGQVYLARNKREDRLYVIKRIKIRDMTQKDRENTENEVRLLQKLRHPNIVAYKDSYLDREQYLNIVMIHCEGGDIYQKIRNKKSFPESQILDWFAQMTLALCYLHEQKILHRDLKTQNVFLKNGRVRLGDFGIAKVLDSTRDLANTCIGTPYYMSPELFKYKPYSYKSDVWALGCCLYEMCNLRHAFDAQSMNGLALKILKGSYPSISQSYSKGLRDLINKMLNINPKARPTIQEIVHKPIIKLRIIYYMLEVFSETQSTDLDDMYVDTLYEQAEQIGVLPLIQHYQKQMSQGTTISDIKNELEKGGKAEQRMLILIQEQEALKLKQLKKEQFEKKKLEEEIKRLEQKQQQKILTKNNIESNLYTKGTPENFPGKSDSIHKTEIQTKTDYQRINQRKVSLERDKRPNDLRQKQKERSLSLEKDRLRDDSTLSAKDKMIQKKQKRDEEKIIQDQKERQQIYRESFQNRKIAQERKQAQYRQSKDSSLKVQEEYDISDDSEGVNAIQEIENEEEYEEDGDFDQKLDMIKTKLKEKTIKISQINQSLHQNRQVQNMQIKALETGQAIPQVEEEFENENEEVEDEDHYEEDELLQDDIKQSNQITQRIQDRIKLLKYRCDGGLGSNLTDKALALIRAKQYSNQDLRKQLISILGEENIGYWQLFDQILYMEDLITKF</sequence>
<evidence type="ECO:0000256" key="3">
    <source>
        <dbReference type="ARBA" id="ARBA00022679"/>
    </source>
</evidence>
<dbReference type="EMBL" id="CAJJDN010000135">
    <property type="protein sequence ID" value="CAD8121965.1"/>
    <property type="molecule type" value="Genomic_DNA"/>
</dbReference>
<dbReference type="GO" id="GO:0004674">
    <property type="term" value="F:protein serine/threonine kinase activity"/>
    <property type="evidence" value="ECO:0007669"/>
    <property type="project" value="UniProtKB-KW"/>
</dbReference>
<organism evidence="12 13">
    <name type="scientific">Paramecium sonneborni</name>
    <dbReference type="NCBI Taxonomy" id="65129"/>
    <lineage>
        <taxon>Eukaryota</taxon>
        <taxon>Sar</taxon>
        <taxon>Alveolata</taxon>
        <taxon>Ciliophora</taxon>
        <taxon>Intramacronucleata</taxon>
        <taxon>Oligohymenophorea</taxon>
        <taxon>Peniculida</taxon>
        <taxon>Parameciidae</taxon>
        <taxon>Paramecium</taxon>
    </lineage>
</organism>
<dbReference type="OrthoDB" id="248923at2759"/>
<dbReference type="AlphaFoldDB" id="A0A8S1R359"/>
<evidence type="ECO:0000256" key="1">
    <source>
        <dbReference type="ARBA" id="ARBA00012513"/>
    </source>
</evidence>
<evidence type="ECO:0000313" key="13">
    <source>
        <dbReference type="Proteomes" id="UP000692954"/>
    </source>
</evidence>
<dbReference type="InterPro" id="IPR000719">
    <property type="entry name" value="Prot_kinase_dom"/>
</dbReference>
<proteinExistence type="predicted"/>
<dbReference type="InterPro" id="IPR051131">
    <property type="entry name" value="NEK_Ser/Thr_kinase_NIMA"/>
</dbReference>
<evidence type="ECO:0000256" key="6">
    <source>
        <dbReference type="ARBA" id="ARBA00022840"/>
    </source>
</evidence>
<dbReference type="InterPro" id="IPR017441">
    <property type="entry name" value="Protein_kinase_ATP_BS"/>
</dbReference>
<dbReference type="PANTHER" id="PTHR44899:SF3">
    <property type="entry name" value="SERINE_THREONINE-PROTEIN KINASE NEK1"/>
    <property type="match status" value="1"/>
</dbReference>
<dbReference type="GO" id="GO:0005524">
    <property type="term" value="F:ATP binding"/>
    <property type="evidence" value="ECO:0007669"/>
    <property type="project" value="UniProtKB-UniRule"/>
</dbReference>